<dbReference type="NCBIfam" id="NF002541">
    <property type="entry name" value="PRK02101.1-1"/>
    <property type="match status" value="1"/>
</dbReference>
<protein>
    <recommendedName>
        <fullName evidence="1">UPF0246 protein DWB85_15070</fullName>
    </recommendedName>
</protein>
<dbReference type="AlphaFoldDB" id="A0A3L7DUU4"/>
<dbReference type="PANTHER" id="PTHR30283">
    <property type="entry name" value="PEROXIDE STRESS RESPONSE PROTEIN YAAA"/>
    <property type="match status" value="1"/>
</dbReference>
<dbReference type="PANTHER" id="PTHR30283:SF4">
    <property type="entry name" value="PEROXIDE STRESS RESISTANCE PROTEIN YAAA"/>
    <property type="match status" value="1"/>
</dbReference>
<dbReference type="OrthoDB" id="9777133at2"/>
<comment type="similarity">
    <text evidence="1">Belongs to the UPF0246 family.</text>
</comment>
<keyword evidence="3" id="KW-1185">Reference proteome</keyword>
<dbReference type="Pfam" id="PF03883">
    <property type="entry name" value="H2O2_YaaD"/>
    <property type="match status" value="1"/>
</dbReference>
<sequence length="261" mass="29411">MLTVISPAKTLDFDTPPTTRKATQPLFIERAGELVEDARNMSPDDIRALMGVSDNIAELNHARFMNWSAPFSLDNAKQSVLAFKGDVYTGLEAETLSADQLGFAQKHLCILSGLYGVLRPLDLMQPYRLEMGLKFANRGGKNLYQFWGDDINKAVARLLQKSGSRVLVNLASNEYFKSVQARQLDAEIITPVFKDLKNGKYKVISFYAKKARGQMARYIIEKGLNEPTGMKRFRKDGYRYNKAESSAHEWVFTRDEAPAAK</sequence>
<dbReference type="RefSeq" id="WP_117956297.1">
    <property type="nucleotide sequence ID" value="NZ_QRAN01000018.1"/>
</dbReference>
<organism evidence="2 3">
    <name type="scientific">Seongchinamella sediminis</name>
    <dbReference type="NCBI Taxonomy" id="2283635"/>
    <lineage>
        <taxon>Bacteria</taxon>
        <taxon>Pseudomonadati</taxon>
        <taxon>Pseudomonadota</taxon>
        <taxon>Gammaproteobacteria</taxon>
        <taxon>Cellvibrionales</taxon>
        <taxon>Halieaceae</taxon>
        <taxon>Seongchinamella</taxon>
    </lineage>
</organism>
<dbReference type="GO" id="GO:0005829">
    <property type="term" value="C:cytosol"/>
    <property type="evidence" value="ECO:0007669"/>
    <property type="project" value="TreeGrafter"/>
</dbReference>
<proteinExistence type="inferred from homology"/>
<dbReference type="Proteomes" id="UP000265509">
    <property type="component" value="Unassembled WGS sequence"/>
</dbReference>
<evidence type="ECO:0000313" key="2">
    <source>
        <dbReference type="EMBL" id="RLQ20886.1"/>
    </source>
</evidence>
<evidence type="ECO:0000256" key="1">
    <source>
        <dbReference type="HAMAP-Rule" id="MF_00652"/>
    </source>
</evidence>
<dbReference type="HAMAP" id="MF_00652">
    <property type="entry name" value="UPF0246"/>
    <property type="match status" value="1"/>
</dbReference>
<dbReference type="GO" id="GO:0033194">
    <property type="term" value="P:response to hydroperoxide"/>
    <property type="evidence" value="ECO:0007669"/>
    <property type="project" value="TreeGrafter"/>
</dbReference>
<dbReference type="EMBL" id="QRAN01000018">
    <property type="protein sequence ID" value="RLQ20886.1"/>
    <property type="molecule type" value="Genomic_DNA"/>
</dbReference>
<evidence type="ECO:0000313" key="3">
    <source>
        <dbReference type="Proteomes" id="UP000265509"/>
    </source>
</evidence>
<accession>A0A3L7DUU4</accession>
<name>A0A3L7DUU4_9GAMM</name>
<dbReference type="InterPro" id="IPR005583">
    <property type="entry name" value="YaaA"/>
</dbReference>
<comment type="caution">
    <text evidence="2">The sequence shown here is derived from an EMBL/GenBank/DDBJ whole genome shotgun (WGS) entry which is preliminary data.</text>
</comment>
<dbReference type="NCBIfam" id="NF002542">
    <property type="entry name" value="PRK02101.1-3"/>
    <property type="match status" value="1"/>
</dbReference>
<gene>
    <name evidence="2" type="primary">yaaA</name>
    <name evidence="2" type="ORF">DWB85_15070</name>
</gene>
<reference evidence="2 3" key="1">
    <citation type="submission" date="2018-07" db="EMBL/GenBank/DDBJ databases">
        <title>Halioglobus sp. genome submission.</title>
        <authorList>
            <person name="Ye M.-Q."/>
            <person name="Du Z.-J."/>
        </authorList>
    </citation>
    <scope>NUCLEOTIDE SEQUENCE [LARGE SCALE GENOMIC DNA]</scope>
    <source>
        <strain evidence="2 3">U0301</strain>
    </source>
</reference>